<dbReference type="GO" id="GO:0006310">
    <property type="term" value="P:DNA recombination"/>
    <property type="evidence" value="ECO:0007669"/>
    <property type="project" value="UniProtKB-UniRule"/>
</dbReference>
<keyword evidence="4 7" id="KW-0233">DNA recombination</keyword>
<evidence type="ECO:0000259" key="8">
    <source>
        <dbReference type="Pfam" id="PF11967"/>
    </source>
</evidence>
<dbReference type="EMBL" id="MHKB01000013">
    <property type="protein sequence ID" value="OGY78604.1"/>
    <property type="molecule type" value="Genomic_DNA"/>
</dbReference>
<evidence type="ECO:0000256" key="5">
    <source>
        <dbReference type="ARBA" id="ARBA00023204"/>
    </source>
</evidence>
<dbReference type="Pfam" id="PF02565">
    <property type="entry name" value="RecO_C"/>
    <property type="match status" value="1"/>
</dbReference>
<evidence type="ECO:0000256" key="6">
    <source>
        <dbReference type="ARBA" id="ARBA00033409"/>
    </source>
</evidence>
<evidence type="ECO:0000256" key="7">
    <source>
        <dbReference type="HAMAP-Rule" id="MF_00201"/>
    </source>
</evidence>
<comment type="similarity">
    <text evidence="1 7">Belongs to the RecO family.</text>
</comment>
<dbReference type="NCBIfam" id="TIGR00613">
    <property type="entry name" value="reco"/>
    <property type="match status" value="1"/>
</dbReference>
<dbReference type="GO" id="GO:0043590">
    <property type="term" value="C:bacterial nucleoid"/>
    <property type="evidence" value="ECO:0007669"/>
    <property type="project" value="TreeGrafter"/>
</dbReference>
<evidence type="ECO:0000256" key="1">
    <source>
        <dbReference type="ARBA" id="ARBA00007452"/>
    </source>
</evidence>
<dbReference type="SUPFAM" id="SSF57863">
    <property type="entry name" value="ArfGap/RecO-like zinc finger"/>
    <property type="match status" value="1"/>
</dbReference>
<dbReference type="PANTHER" id="PTHR33991:SF1">
    <property type="entry name" value="DNA REPAIR PROTEIN RECO"/>
    <property type="match status" value="1"/>
</dbReference>
<comment type="caution">
    <text evidence="9">The sequence shown here is derived from an EMBL/GenBank/DDBJ whole genome shotgun (WGS) entry which is preliminary data.</text>
</comment>
<dbReference type="InterPro" id="IPR003717">
    <property type="entry name" value="RecO"/>
</dbReference>
<dbReference type="Gene3D" id="2.40.50.140">
    <property type="entry name" value="Nucleic acid-binding proteins"/>
    <property type="match status" value="1"/>
</dbReference>
<dbReference type="STRING" id="1798540.A3B74_04450"/>
<name>A0A1G2ANV8_9BACT</name>
<evidence type="ECO:0000313" key="9">
    <source>
        <dbReference type="EMBL" id="OGY78604.1"/>
    </source>
</evidence>
<evidence type="ECO:0000256" key="2">
    <source>
        <dbReference type="ARBA" id="ARBA00021310"/>
    </source>
</evidence>
<sequence>MATWKTEGFVLKRVPWKEYDGLYTLYTRENGKIIVRAQGIRKITSKLAGHCEPFMKSNFLLAQGKYWDQLAGSQIREAYPTLRTILSHLRTAQSLTHSLDTLTQEAQSDVRIYELLGDAFNFLNTIEKAAGTIWCFAYTWRWKLIAYLGYAPALDQCVAHKHIFRGQHFFDIQHGGIVCQKHINVSHSIAITKTTLMLLEKALQYPFQAMQKEKATQQEWELFGRIIDRFTGYHVPGHRKNRSTYQQLHKHQLYV</sequence>
<evidence type="ECO:0000313" key="10">
    <source>
        <dbReference type="Proteomes" id="UP000177165"/>
    </source>
</evidence>
<keyword evidence="5 7" id="KW-0234">DNA repair</keyword>
<dbReference type="InterPro" id="IPR037278">
    <property type="entry name" value="ARFGAP/RecO"/>
</dbReference>
<dbReference type="InterPro" id="IPR042242">
    <property type="entry name" value="RecO_C"/>
</dbReference>
<dbReference type="Proteomes" id="UP000177165">
    <property type="component" value="Unassembled WGS sequence"/>
</dbReference>
<dbReference type="AlphaFoldDB" id="A0A1G2ANV8"/>
<proteinExistence type="inferred from homology"/>
<comment type="function">
    <text evidence="7">Involved in DNA repair and RecF pathway recombination.</text>
</comment>
<dbReference type="InterPro" id="IPR022572">
    <property type="entry name" value="DNA_rep/recomb_RecO_N"/>
</dbReference>
<organism evidence="9 10">
    <name type="scientific">Candidatus Kerfeldbacteria bacterium RIFCSPHIGHO2_02_FULL_42_14</name>
    <dbReference type="NCBI Taxonomy" id="1798540"/>
    <lineage>
        <taxon>Bacteria</taxon>
        <taxon>Candidatus Kerfeldiibacteriota</taxon>
    </lineage>
</organism>
<accession>A0A1G2ANV8</accession>
<keyword evidence="3 7" id="KW-0227">DNA damage</keyword>
<dbReference type="SUPFAM" id="SSF50249">
    <property type="entry name" value="Nucleic acid-binding proteins"/>
    <property type="match status" value="1"/>
</dbReference>
<dbReference type="Pfam" id="PF11967">
    <property type="entry name" value="RecO_N"/>
    <property type="match status" value="1"/>
</dbReference>
<dbReference type="GO" id="GO:0006302">
    <property type="term" value="P:double-strand break repair"/>
    <property type="evidence" value="ECO:0007669"/>
    <property type="project" value="TreeGrafter"/>
</dbReference>
<reference evidence="9 10" key="1">
    <citation type="journal article" date="2016" name="Nat. Commun.">
        <title>Thousands of microbial genomes shed light on interconnected biogeochemical processes in an aquifer system.</title>
        <authorList>
            <person name="Anantharaman K."/>
            <person name="Brown C.T."/>
            <person name="Hug L.A."/>
            <person name="Sharon I."/>
            <person name="Castelle C.J."/>
            <person name="Probst A.J."/>
            <person name="Thomas B.C."/>
            <person name="Singh A."/>
            <person name="Wilkins M.J."/>
            <person name="Karaoz U."/>
            <person name="Brodie E.L."/>
            <person name="Williams K.H."/>
            <person name="Hubbard S.S."/>
            <person name="Banfield J.F."/>
        </authorList>
    </citation>
    <scope>NUCLEOTIDE SEQUENCE [LARGE SCALE GENOMIC DNA]</scope>
</reference>
<evidence type="ECO:0000256" key="3">
    <source>
        <dbReference type="ARBA" id="ARBA00022763"/>
    </source>
</evidence>
<dbReference type="HAMAP" id="MF_00201">
    <property type="entry name" value="RecO"/>
    <property type="match status" value="1"/>
</dbReference>
<evidence type="ECO:0000256" key="4">
    <source>
        <dbReference type="ARBA" id="ARBA00023172"/>
    </source>
</evidence>
<dbReference type="PANTHER" id="PTHR33991">
    <property type="entry name" value="DNA REPAIR PROTEIN RECO"/>
    <property type="match status" value="1"/>
</dbReference>
<protein>
    <recommendedName>
        <fullName evidence="2 7">DNA repair protein RecO</fullName>
    </recommendedName>
    <alternativeName>
        <fullName evidence="6 7">Recombination protein O</fullName>
    </alternativeName>
</protein>
<feature type="domain" description="DNA replication/recombination mediator RecO N-terminal" evidence="8">
    <location>
        <begin position="1"/>
        <end position="74"/>
    </location>
</feature>
<dbReference type="InterPro" id="IPR012340">
    <property type="entry name" value="NA-bd_OB-fold"/>
</dbReference>
<dbReference type="Gene3D" id="1.20.1440.120">
    <property type="entry name" value="Recombination protein O, C-terminal domain"/>
    <property type="match status" value="1"/>
</dbReference>
<gene>
    <name evidence="7" type="primary">recO</name>
    <name evidence="9" type="ORF">A3B74_04450</name>
</gene>